<dbReference type="EMBL" id="FUWW01000010">
    <property type="protein sequence ID" value="SJZ59347.1"/>
    <property type="molecule type" value="Genomic_DNA"/>
</dbReference>
<dbReference type="PROSITE" id="PS51163">
    <property type="entry name" value="YRDC"/>
    <property type="match status" value="1"/>
</dbReference>
<dbReference type="InterPro" id="IPR006070">
    <property type="entry name" value="Sua5-like_dom"/>
</dbReference>
<dbReference type="PANTHER" id="PTHR42959">
    <property type="entry name" value="CARBAMOYLTRANSFERASE"/>
    <property type="match status" value="1"/>
</dbReference>
<name>A0A1T4LXF5_9FIRM</name>
<dbReference type="STRING" id="290054.SAMN02745114_01047"/>
<reference evidence="3 4" key="1">
    <citation type="submission" date="2017-02" db="EMBL/GenBank/DDBJ databases">
        <authorList>
            <person name="Peterson S.W."/>
        </authorList>
    </citation>
    <scope>NUCLEOTIDE SEQUENCE [LARGE SCALE GENOMIC DNA]</scope>
    <source>
        <strain evidence="3 4">ATCC 51222</strain>
    </source>
</reference>
<dbReference type="GO" id="GO:0016743">
    <property type="term" value="F:carboxyl- or carbamoyltransferase activity"/>
    <property type="evidence" value="ECO:0007669"/>
    <property type="project" value="InterPro"/>
</dbReference>
<keyword evidence="4" id="KW-1185">Reference proteome</keyword>
<dbReference type="NCBIfam" id="TIGR00143">
    <property type="entry name" value="hypF"/>
    <property type="match status" value="1"/>
</dbReference>
<dbReference type="InterPro" id="IPR055128">
    <property type="entry name" value="HypF_C_2"/>
</dbReference>
<dbReference type="Pfam" id="PF22521">
    <property type="entry name" value="HypF_C_2"/>
    <property type="match status" value="1"/>
</dbReference>
<dbReference type="InterPro" id="IPR051060">
    <property type="entry name" value="Carbamoyltrans_HypF-like"/>
</dbReference>
<gene>
    <name evidence="3" type="ORF">SAMN02745114_01047</name>
</gene>
<dbReference type="SUPFAM" id="SSF55821">
    <property type="entry name" value="YrdC/RibB"/>
    <property type="match status" value="1"/>
</dbReference>
<evidence type="ECO:0000259" key="2">
    <source>
        <dbReference type="PROSITE" id="PS51163"/>
    </source>
</evidence>
<dbReference type="InterPro" id="IPR041440">
    <property type="entry name" value="HypF_C"/>
</dbReference>
<sequence length="656" mass="73398">MKNTGGNVEIIAQAENEALEEFIRRLIGLFNIKSFNQEITENKSYSQFKIIHSTNDNDIPFITPDLATCPNCERELKDENNRRYNHPFISCINCGARYTIINTLPYDRENITMSVFPLCDECQKEYTTPQDIRCHAQTIACNDCGPATSITINEAVQTLKSGEILAIKDIGGYHLSCLCETECATKLREIKGRETKPFAVMFKDIDEIAEYCEISDKERELLLSPARPIVLLKAKKEFPVGVCDGSDFIGAFLPCNPIQILILDKVSPLIMTSANLSGEPIIIDDEEIKKFGMKILSHNREILTPLDDSVVQINAGEVQFIRRARGYVPLAIDVGTKAKSDILALGGDIKSSFAIMHGNYIYPSQYFGDLEDAKCFEAYKNNIDRFCRLHSFTPEKTVCDMHPLYYSSTVAKADYKHQHHLAHAYSVIAEHRLKGDVLSFVFDGTGYGTDGAIWGSEVFFNRERVEHLEYTKMLASDEVSKNADICLACYDGSNPLVKSAIEHNINTVNSSSMGRLFDAVASVLDICHYNTYEGECAIALERTARKATKAFELTPTLSPKAIIEEIKNANAPKEEIALGFHHMLAKLILNISKKHNANQVTLSGGCFNNRILTERTFELLKQNNIKVYINNKVPSGDQGICLGQAYLTALDEQKEV</sequence>
<evidence type="ECO:0000313" key="4">
    <source>
        <dbReference type="Proteomes" id="UP000190657"/>
    </source>
</evidence>
<dbReference type="PANTHER" id="PTHR42959:SF1">
    <property type="entry name" value="CARBAMOYLTRANSFERASE HYPF"/>
    <property type="match status" value="1"/>
</dbReference>
<dbReference type="InterPro" id="IPR017945">
    <property type="entry name" value="DHBP_synth_RibB-like_a/b_dom"/>
</dbReference>
<dbReference type="Gene3D" id="3.30.420.40">
    <property type="match status" value="1"/>
</dbReference>
<dbReference type="SUPFAM" id="SSF53067">
    <property type="entry name" value="Actin-like ATPase domain"/>
    <property type="match status" value="1"/>
</dbReference>
<dbReference type="Gene3D" id="3.30.110.120">
    <property type="match status" value="1"/>
</dbReference>
<dbReference type="InterPro" id="IPR004421">
    <property type="entry name" value="Carbamoyltransferase_HypF"/>
</dbReference>
<dbReference type="Pfam" id="PF17788">
    <property type="entry name" value="HypF_C"/>
    <property type="match status" value="1"/>
</dbReference>
<dbReference type="Gene3D" id="3.90.870.50">
    <property type="match status" value="1"/>
</dbReference>
<dbReference type="AlphaFoldDB" id="A0A1T4LXF5"/>
<evidence type="ECO:0000256" key="1">
    <source>
        <dbReference type="ARBA" id="ARBA00008097"/>
    </source>
</evidence>
<organism evidence="3 4">
    <name type="scientific">Eubacterium coprostanoligenes</name>
    <dbReference type="NCBI Taxonomy" id="290054"/>
    <lineage>
        <taxon>Bacteria</taxon>
        <taxon>Bacillati</taxon>
        <taxon>Bacillota</taxon>
        <taxon>Clostridia</taxon>
        <taxon>Eubacteriales</taxon>
        <taxon>Eubacteriaceae</taxon>
        <taxon>Eubacterium</taxon>
    </lineage>
</organism>
<dbReference type="Pfam" id="PF07503">
    <property type="entry name" value="zf-HYPF"/>
    <property type="match status" value="2"/>
</dbReference>
<proteinExistence type="inferred from homology"/>
<dbReference type="Pfam" id="PF01300">
    <property type="entry name" value="Sua5_yciO_yrdC"/>
    <property type="match status" value="1"/>
</dbReference>
<dbReference type="GO" id="GO:0051604">
    <property type="term" value="P:protein maturation"/>
    <property type="evidence" value="ECO:0007669"/>
    <property type="project" value="TreeGrafter"/>
</dbReference>
<feature type="domain" description="YrdC-like" evidence="2">
    <location>
        <begin position="149"/>
        <end position="326"/>
    </location>
</feature>
<comment type="similarity">
    <text evidence="1">Belongs to the carbamoyltransferase HypF family.</text>
</comment>
<protein>
    <submittedName>
        <fullName evidence="3">Hydrogenase maturation protein HypF</fullName>
    </submittedName>
</protein>
<evidence type="ECO:0000313" key="3">
    <source>
        <dbReference type="EMBL" id="SJZ59347.1"/>
    </source>
</evidence>
<dbReference type="InterPro" id="IPR043129">
    <property type="entry name" value="ATPase_NBD"/>
</dbReference>
<dbReference type="InterPro" id="IPR011125">
    <property type="entry name" value="Znf_HypF"/>
</dbReference>
<dbReference type="GO" id="GO:0003725">
    <property type="term" value="F:double-stranded RNA binding"/>
    <property type="evidence" value="ECO:0007669"/>
    <property type="project" value="InterPro"/>
</dbReference>
<accession>A0A1T4LXF5</accession>
<dbReference type="GO" id="GO:0008270">
    <property type="term" value="F:zinc ion binding"/>
    <property type="evidence" value="ECO:0007669"/>
    <property type="project" value="InterPro"/>
</dbReference>
<dbReference type="Proteomes" id="UP000190657">
    <property type="component" value="Unassembled WGS sequence"/>
</dbReference>
<dbReference type="Gene3D" id="3.30.420.360">
    <property type="match status" value="1"/>
</dbReference>